<dbReference type="Gene3D" id="3.30.750.24">
    <property type="entry name" value="STAS domain"/>
    <property type="match status" value="1"/>
</dbReference>
<dbReference type="SUPFAM" id="SSF52091">
    <property type="entry name" value="SpoIIaa-like"/>
    <property type="match status" value="1"/>
</dbReference>
<dbReference type="InterPro" id="IPR058548">
    <property type="entry name" value="MlaB-like_STAS"/>
</dbReference>
<evidence type="ECO:0000313" key="4">
    <source>
        <dbReference type="Proteomes" id="UP000194474"/>
    </source>
</evidence>
<feature type="domain" description="MlaB-like STAS" evidence="2">
    <location>
        <begin position="58"/>
        <end position="136"/>
    </location>
</feature>
<evidence type="ECO:0000256" key="1">
    <source>
        <dbReference type="SAM" id="MobiDB-lite"/>
    </source>
</evidence>
<evidence type="ECO:0000313" key="3">
    <source>
        <dbReference type="EMBL" id="SMQ73075.1"/>
    </source>
</evidence>
<gene>
    <name evidence="3" type="ORF">SAMN06295905_2254</name>
</gene>
<dbReference type="InterPro" id="IPR036513">
    <property type="entry name" value="STAS_dom_sf"/>
</dbReference>
<name>A0A1Y6FDZ6_9HYPH</name>
<protein>
    <submittedName>
        <fullName evidence="3">STAS domain-containing protein</fullName>
    </submittedName>
</protein>
<feature type="compositionally biased region" description="Polar residues" evidence="1">
    <location>
        <begin position="1"/>
        <end position="17"/>
    </location>
</feature>
<evidence type="ECO:0000259" key="2">
    <source>
        <dbReference type="Pfam" id="PF13466"/>
    </source>
</evidence>
<proteinExistence type="predicted"/>
<dbReference type="OrthoDB" id="7950580at2"/>
<dbReference type="EMBL" id="FXWK01000001">
    <property type="protein sequence ID" value="SMQ73075.1"/>
    <property type="molecule type" value="Genomic_DNA"/>
</dbReference>
<feature type="region of interest" description="Disordered" evidence="1">
    <location>
        <begin position="1"/>
        <end position="22"/>
    </location>
</feature>
<keyword evidence="4" id="KW-1185">Reference proteome</keyword>
<accession>A0A1Y6FDZ6</accession>
<dbReference type="Proteomes" id="UP000194474">
    <property type="component" value="Unassembled WGS sequence"/>
</dbReference>
<organism evidence="3 4">
    <name type="scientific">Devosia lucknowensis</name>
    <dbReference type="NCBI Taxonomy" id="1096929"/>
    <lineage>
        <taxon>Bacteria</taxon>
        <taxon>Pseudomonadati</taxon>
        <taxon>Pseudomonadota</taxon>
        <taxon>Alphaproteobacteria</taxon>
        <taxon>Hyphomicrobiales</taxon>
        <taxon>Devosiaceae</taxon>
        <taxon>Devosia</taxon>
    </lineage>
</organism>
<dbReference type="Pfam" id="PF13466">
    <property type="entry name" value="STAS_2"/>
    <property type="match status" value="1"/>
</dbReference>
<sequence length="158" mass="17210">MGIRPTNWNPNEQSENSPAPDPHRLPIFPVLFAVERQNVILNHLYPVMTMTEERTHTLVMTGDAGIKSAKDVAAVLHEAIEQNARIEVDTQTVSAADITTVQTLLSARVSANARHKTLHMLTPLGAPLQAVLEQAGFLSPGQEHLGFWSATPDQPAGH</sequence>
<reference evidence="4" key="1">
    <citation type="submission" date="2017-04" db="EMBL/GenBank/DDBJ databases">
        <authorList>
            <person name="Varghese N."/>
            <person name="Submissions S."/>
        </authorList>
    </citation>
    <scope>NUCLEOTIDE SEQUENCE [LARGE SCALE GENOMIC DNA]</scope>
</reference>
<dbReference type="AlphaFoldDB" id="A0A1Y6FDZ6"/>